<reference evidence="2 3" key="1">
    <citation type="journal article" date="2011" name="J. Bacteriol.">
        <title>Complete genome sequence of the plant growth-promoting endophyte Burkholderia phytofirmans strain PsJN.</title>
        <authorList>
            <person name="Weilharter A."/>
            <person name="Mitter B."/>
            <person name="Shin M.V."/>
            <person name="Chain P.S."/>
            <person name="Nowak J."/>
            <person name="Sessitsch A."/>
        </authorList>
    </citation>
    <scope>NUCLEOTIDE SEQUENCE [LARGE SCALE GENOMIC DNA]</scope>
    <source>
        <strain evidence="3">DSM 17436 / LMG 22146 / PsJN</strain>
    </source>
</reference>
<dbReference type="KEGG" id="bpy:Bphyt_6535"/>
<accession>B2TB96</accession>
<feature type="domain" description="Hydantoinase B/oxoprolinase" evidence="1">
    <location>
        <begin position="18"/>
        <end position="540"/>
    </location>
</feature>
<protein>
    <submittedName>
        <fullName evidence="2">5-oxoprolinase (ATP-hydrolyzing)</fullName>
        <ecNumber evidence="2">3.5.2.9</ecNumber>
    </submittedName>
</protein>
<dbReference type="InterPro" id="IPR003692">
    <property type="entry name" value="Hydantoinase_B"/>
</dbReference>
<dbReference type="Pfam" id="PF02538">
    <property type="entry name" value="Hydantoinase_B"/>
    <property type="match status" value="1"/>
</dbReference>
<dbReference type="RefSeq" id="WP_012428342.1">
    <property type="nucleotide sequence ID" value="NC_010676.1"/>
</dbReference>
<dbReference type="Proteomes" id="UP000001739">
    <property type="component" value="Chromosome 2"/>
</dbReference>
<dbReference type="eggNOG" id="COG0146">
    <property type="taxonomic scope" value="Bacteria"/>
</dbReference>
<dbReference type="GO" id="GO:0017168">
    <property type="term" value="F:5-oxoprolinase (ATP-hydrolyzing) activity"/>
    <property type="evidence" value="ECO:0007669"/>
    <property type="project" value="UniProtKB-EC"/>
</dbReference>
<gene>
    <name evidence="2" type="ordered locus">Bphyt_6535</name>
</gene>
<evidence type="ECO:0000313" key="2">
    <source>
        <dbReference type="EMBL" id="ACD20838.1"/>
    </source>
</evidence>
<dbReference type="InterPro" id="IPR045079">
    <property type="entry name" value="Oxoprolinase-like"/>
</dbReference>
<evidence type="ECO:0000259" key="1">
    <source>
        <dbReference type="Pfam" id="PF02538"/>
    </source>
</evidence>
<name>B2TB96_PARPJ</name>
<evidence type="ECO:0000313" key="3">
    <source>
        <dbReference type="Proteomes" id="UP000001739"/>
    </source>
</evidence>
<dbReference type="HOGENOM" id="CLU_020413_1_0_4"/>
<dbReference type="EC" id="3.5.2.9" evidence="2"/>
<dbReference type="PANTHER" id="PTHR11365:SF23">
    <property type="entry name" value="HYPOTHETICAL 5-OXOPROLINASE (EUROFUNG)-RELATED"/>
    <property type="match status" value="1"/>
</dbReference>
<organism evidence="2 3">
    <name type="scientific">Paraburkholderia phytofirmans (strain DSM 17436 / LMG 22146 / PsJN)</name>
    <name type="common">Burkholderia phytofirmans</name>
    <dbReference type="NCBI Taxonomy" id="398527"/>
    <lineage>
        <taxon>Bacteria</taxon>
        <taxon>Pseudomonadati</taxon>
        <taxon>Pseudomonadota</taxon>
        <taxon>Betaproteobacteria</taxon>
        <taxon>Burkholderiales</taxon>
        <taxon>Burkholderiaceae</taxon>
        <taxon>Paraburkholderia</taxon>
    </lineage>
</organism>
<sequence>MAQKSMSGMSTKRGDEFDSIAMEVFSNRLLTITEDMAINMMRSSFSSQIKERRDFSVGLFDALGRLIAQGTHIPLHLGSLVGSVEAVLARYSLDEMKEGDAFICNDPYLAGGTHLPDISIVTPIFENGRPFMFAANIGHHQDIGGPTPGSTSANAKSLFEEGLRIPVIRIARGGAIDEDLLSLIAANSRLPEERTLDLKVQIATNLRGGAAVHSLVQRMGTDAVQQSIDAVLAYTKDRLRQRVLAMPDGEYSFTTYLDDDGFGGEPLPIKATVTIDGEKISIDMTGTCAQARGGLNVPRNALNATVYYCVKALIDPELMANSGLMDGVTVSAPPGTIVSPNFPAAVSARSITCQKIAGAIFGAMRPALPAERVIASGNDILPSLSFSGTSSNGSAYVFGETLGGGSGARSDFDGMDGVHVHITNTLNMPTEALEHEFPLVVEGYGYVEDSAGSGKCRGGMGIVRQVRALKENTVVSVRSDSHKIGAAGVNGGGEGGKGRVTRNFGTDRAETLASKVAGIVLKAGETIRIETPGGGGYGHPEERPIEALAADLRDGILSREFAEQQYGAERVTEAISYSKSAK</sequence>
<dbReference type="STRING" id="398527.Bphyt_6535"/>
<dbReference type="EMBL" id="CP001053">
    <property type="protein sequence ID" value="ACD20838.1"/>
    <property type="molecule type" value="Genomic_DNA"/>
</dbReference>
<proteinExistence type="predicted"/>
<dbReference type="GO" id="GO:0006749">
    <property type="term" value="P:glutathione metabolic process"/>
    <property type="evidence" value="ECO:0007669"/>
    <property type="project" value="TreeGrafter"/>
</dbReference>
<dbReference type="AlphaFoldDB" id="B2TB96"/>
<keyword evidence="2" id="KW-0378">Hydrolase</keyword>
<dbReference type="GO" id="GO:0005829">
    <property type="term" value="C:cytosol"/>
    <property type="evidence" value="ECO:0007669"/>
    <property type="project" value="TreeGrafter"/>
</dbReference>
<dbReference type="PANTHER" id="PTHR11365">
    <property type="entry name" value="5-OXOPROLINASE RELATED"/>
    <property type="match status" value="1"/>
</dbReference>